<keyword evidence="2" id="KW-1185">Reference proteome</keyword>
<protein>
    <submittedName>
        <fullName evidence="1">Uncharacterized protein</fullName>
    </submittedName>
</protein>
<dbReference type="AlphaFoldDB" id="A0A0L0EXQ2"/>
<sequence>MIAYTHLYNEHGHWSPFRAGIYDPVSKKIAFDSDAKIAKVAKAVAPPKEFDDDVDDE</sequence>
<evidence type="ECO:0000313" key="1">
    <source>
        <dbReference type="EMBL" id="KNC69252.1"/>
    </source>
</evidence>
<dbReference type="RefSeq" id="XP_014143154.1">
    <property type="nucleotide sequence ID" value="XM_014287679.1"/>
</dbReference>
<feature type="non-terminal residue" evidence="1">
    <location>
        <position position="57"/>
    </location>
</feature>
<dbReference type="Proteomes" id="UP000054560">
    <property type="component" value="Unassembled WGS sequence"/>
</dbReference>
<gene>
    <name evidence="1" type="ORF">SARC_18239</name>
</gene>
<proteinExistence type="predicted"/>
<name>A0A0L0EXQ2_9EUKA</name>
<dbReference type="GeneID" id="25918743"/>
<evidence type="ECO:0000313" key="2">
    <source>
        <dbReference type="Proteomes" id="UP000054560"/>
    </source>
</evidence>
<reference evidence="1 2" key="1">
    <citation type="submission" date="2011-02" db="EMBL/GenBank/DDBJ databases">
        <title>The Genome Sequence of Sphaeroforma arctica JP610.</title>
        <authorList>
            <consortium name="The Broad Institute Genome Sequencing Platform"/>
            <person name="Russ C."/>
            <person name="Cuomo C."/>
            <person name="Young S.K."/>
            <person name="Zeng Q."/>
            <person name="Gargeya S."/>
            <person name="Alvarado L."/>
            <person name="Berlin A."/>
            <person name="Chapman S.B."/>
            <person name="Chen Z."/>
            <person name="Freedman E."/>
            <person name="Gellesch M."/>
            <person name="Goldberg J."/>
            <person name="Griggs A."/>
            <person name="Gujja S."/>
            <person name="Heilman E."/>
            <person name="Heiman D."/>
            <person name="Howarth C."/>
            <person name="Mehta T."/>
            <person name="Neiman D."/>
            <person name="Pearson M."/>
            <person name="Roberts A."/>
            <person name="Saif S."/>
            <person name="Shea T."/>
            <person name="Shenoy N."/>
            <person name="Sisk P."/>
            <person name="Stolte C."/>
            <person name="Sykes S."/>
            <person name="White J."/>
            <person name="Yandava C."/>
            <person name="Burger G."/>
            <person name="Gray M.W."/>
            <person name="Holland P.W.H."/>
            <person name="King N."/>
            <person name="Lang F.B.F."/>
            <person name="Roger A.J."/>
            <person name="Ruiz-Trillo I."/>
            <person name="Haas B."/>
            <person name="Nusbaum C."/>
            <person name="Birren B."/>
        </authorList>
    </citation>
    <scope>NUCLEOTIDE SEQUENCE [LARGE SCALE GENOMIC DNA]</scope>
    <source>
        <strain evidence="1 2">JP610</strain>
    </source>
</reference>
<accession>A0A0L0EXQ2</accession>
<organism evidence="1 2">
    <name type="scientific">Sphaeroforma arctica JP610</name>
    <dbReference type="NCBI Taxonomy" id="667725"/>
    <lineage>
        <taxon>Eukaryota</taxon>
        <taxon>Ichthyosporea</taxon>
        <taxon>Ichthyophonida</taxon>
        <taxon>Sphaeroforma</taxon>
    </lineage>
</organism>
<dbReference type="EMBL" id="KQ256367">
    <property type="protein sequence ID" value="KNC69252.1"/>
    <property type="molecule type" value="Genomic_DNA"/>
</dbReference>